<proteinExistence type="predicted"/>
<gene>
    <name evidence="4" type="ORF">B0H65DRAFT_184809</name>
</gene>
<keyword evidence="2" id="KW-0812">Transmembrane</keyword>
<evidence type="ECO:0000313" key="5">
    <source>
        <dbReference type="Proteomes" id="UP001278500"/>
    </source>
</evidence>
<evidence type="ECO:0000256" key="3">
    <source>
        <dbReference type="SAM" id="SignalP"/>
    </source>
</evidence>
<feature type="signal peptide" evidence="3">
    <location>
        <begin position="1"/>
        <end position="24"/>
    </location>
</feature>
<feature type="compositionally biased region" description="Basic and acidic residues" evidence="1">
    <location>
        <begin position="211"/>
        <end position="233"/>
    </location>
</feature>
<name>A0AAE0JE99_9PEZI</name>
<keyword evidence="5" id="KW-1185">Reference proteome</keyword>
<reference evidence="4" key="1">
    <citation type="journal article" date="2023" name="Mol. Phylogenet. Evol.">
        <title>Genome-scale phylogeny and comparative genomics of the fungal order Sordariales.</title>
        <authorList>
            <person name="Hensen N."/>
            <person name="Bonometti L."/>
            <person name="Westerberg I."/>
            <person name="Brannstrom I.O."/>
            <person name="Guillou S."/>
            <person name="Cros-Aarteil S."/>
            <person name="Calhoun S."/>
            <person name="Haridas S."/>
            <person name="Kuo A."/>
            <person name="Mondo S."/>
            <person name="Pangilinan J."/>
            <person name="Riley R."/>
            <person name="LaButti K."/>
            <person name="Andreopoulos B."/>
            <person name="Lipzen A."/>
            <person name="Chen C."/>
            <person name="Yan M."/>
            <person name="Daum C."/>
            <person name="Ng V."/>
            <person name="Clum A."/>
            <person name="Steindorff A."/>
            <person name="Ohm R.A."/>
            <person name="Martin F."/>
            <person name="Silar P."/>
            <person name="Natvig D.O."/>
            <person name="Lalanne C."/>
            <person name="Gautier V."/>
            <person name="Ament-Velasquez S.L."/>
            <person name="Kruys A."/>
            <person name="Hutchinson M.I."/>
            <person name="Powell A.J."/>
            <person name="Barry K."/>
            <person name="Miller A.N."/>
            <person name="Grigoriev I.V."/>
            <person name="Debuchy R."/>
            <person name="Gladieux P."/>
            <person name="Hiltunen Thoren M."/>
            <person name="Johannesson H."/>
        </authorList>
    </citation>
    <scope>NUCLEOTIDE SEQUENCE</scope>
    <source>
        <strain evidence="4">CBS 560.94</strain>
    </source>
</reference>
<feature type="chain" id="PRO_5042062438" evidence="3">
    <location>
        <begin position="25"/>
        <end position="311"/>
    </location>
</feature>
<organism evidence="4 5">
    <name type="scientific">Neurospora tetraspora</name>
    <dbReference type="NCBI Taxonomy" id="94610"/>
    <lineage>
        <taxon>Eukaryota</taxon>
        <taxon>Fungi</taxon>
        <taxon>Dikarya</taxon>
        <taxon>Ascomycota</taxon>
        <taxon>Pezizomycotina</taxon>
        <taxon>Sordariomycetes</taxon>
        <taxon>Sordariomycetidae</taxon>
        <taxon>Sordariales</taxon>
        <taxon>Sordariaceae</taxon>
        <taxon>Neurospora</taxon>
    </lineage>
</organism>
<evidence type="ECO:0000256" key="1">
    <source>
        <dbReference type="SAM" id="MobiDB-lite"/>
    </source>
</evidence>
<dbReference type="RefSeq" id="XP_062681374.1">
    <property type="nucleotide sequence ID" value="XM_062821557.1"/>
</dbReference>
<sequence length="311" mass="34765">MSRPTTTLLLLGLHLIGSPIRVLGAKLRLVNAIYSGPDNHLSLLEWIPDHGYNEEVAPRPVKISFEHEDFDPEIHDCFPNESSAQQAFDKVSEHCVELATVNGNDFRSKPVVPYEDGVYTFPLTHRNQTVRAPVFYIDVDVPVSTAQPTTTPTTSPSSEQSPEATSDSKNDMSDSAKAGIAIGAILLGLLIFGMFAWDYIRTKQKKQRARAAADKGDDHSEPSELKQPEEKQVELGQPEQRVELTGGVREERAELAAETDVHELDVTPQRWKEDEIDSKDWMKNQMEHMYGVEYPSPSAGLSPQDMKMHFP</sequence>
<feature type="compositionally biased region" description="Low complexity" evidence="1">
    <location>
        <begin position="146"/>
        <end position="165"/>
    </location>
</feature>
<dbReference type="GeneID" id="87858711"/>
<evidence type="ECO:0000313" key="4">
    <source>
        <dbReference type="EMBL" id="KAK3344761.1"/>
    </source>
</evidence>
<dbReference type="EMBL" id="JAUEPP010000004">
    <property type="protein sequence ID" value="KAK3344761.1"/>
    <property type="molecule type" value="Genomic_DNA"/>
</dbReference>
<protein>
    <submittedName>
        <fullName evidence="4">Uncharacterized protein</fullName>
    </submittedName>
</protein>
<comment type="caution">
    <text evidence="4">The sequence shown here is derived from an EMBL/GenBank/DDBJ whole genome shotgun (WGS) entry which is preliminary data.</text>
</comment>
<feature type="region of interest" description="Disordered" evidence="1">
    <location>
        <begin position="210"/>
        <end position="236"/>
    </location>
</feature>
<keyword evidence="2" id="KW-0472">Membrane</keyword>
<dbReference type="Proteomes" id="UP001278500">
    <property type="component" value="Unassembled WGS sequence"/>
</dbReference>
<accession>A0AAE0JE99</accession>
<feature type="region of interest" description="Disordered" evidence="1">
    <location>
        <begin position="146"/>
        <end position="173"/>
    </location>
</feature>
<reference evidence="4" key="2">
    <citation type="submission" date="2023-06" db="EMBL/GenBank/DDBJ databases">
        <authorList>
            <consortium name="Lawrence Berkeley National Laboratory"/>
            <person name="Haridas S."/>
            <person name="Hensen N."/>
            <person name="Bonometti L."/>
            <person name="Westerberg I."/>
            <person name="Brannstrom I.O."/>
            <person name="Guillou S."/>
            <person name="Cros-Aarteil S."/>
            <person name="Calhoun S."/>
            <person name="Kuo A."/>
            <person name="Mondo S."/>
            <person name="Pangilinan J."/>
            <person name="Riley R."/>
            <person name="Labutti K."/>
            <person name="Andreopoulos B."/>
            <person name="Lipzen A."/>
            <person name="Chen C."/>
            <person name="Yanf M."/>
            <person name="Daum C."/>
            <person name="Ng V."/>
            <person name="Clum A."/>
            <person name="Steindorff A."/>
            <person name="Ohm R."/>
            <person name="Martin F."/>
            <person name="Silar P."/>
            <person name="Natvig D."/>
            <person name="Lalanne C."/>
            <person name="Gautier V."/>
            <person name="Ament-Velasquez S.L."/>
            <person name="Kruys A."/>
            <person name="Hutchinson M.I."/>
            <person name="Powell A.J."/>
            <person name="Barry K."/>
            <person name="Miller A.N."/>
            <person name="Grigoriev I.V."/>
            <person name="Debuchy R."/>
            <person name="Gladieux P."/>
            <person name="Thoren M.H."/>
            <person name="Johannesson H."/>
        </authorList>
    </citation>
    <scope>NUCLEOTIDE SEQUENCE</scope>
    <source>
        <strain evidence="4">CBS 560.94</strain>
    </source>
</reference>
<keyword evidence="2" id="KW-1133">Transmembrane helix</keyword>
<keyword evidence="3" id="KW-0732">Signal</keyword>
<evidence type="ECO:0000256" key="2">
    <source>
        <dbReference type="SAM" id="Phobius"/>
    </source>
</evidence>
<dbReference type="AlphaFoldDB" id="A0AAE0JE99"/>
<feature type="transmembrane region" description="Helical" evidence="2">
    <location>
        <begin position="178"/>
        <end position="200"/>
    </location>
</feature>